<keyword evidence="4" id="KW-1185">Reference proteome</keyword>
<dbReference type="Pfam" id="PF23202">
    <property type="entry name" value="PAH_ZNF598"/>
    <property type="match status" value="1"/>
</dbReference>
<feature type="domain" description="ZNF598/HEL2 PAH" evidence="2">
    <location>
        <begin position="156"/>
        <end position="236"/>
    </location>
</feature>
<feature type="region of interest" description="Disordered" evidence="1">
    <location>
        <begin position="1"/>
        <end position="65"/>
    </location>
</feature>
<feature type="compositionally biased region" description="Polar residues" evidence="1">
    <location>
        <begin position="381"/>
        <end position="396"/>
    </location>
</feature>
<dbReference type="EMBL" id="CP014502">
    <property type="protein sequence ID" value="ANB13979.1"/>
    <property type="molecule type" value="Genomic_DNA"/>
</dbReference>
<evidence type="ECO:0000259" key="2">
    <source>
        <dbReference type="Pfam" id="PF23202"/>
    </source>
</evidence>
<name>A0A167EEM8_9ASCO</name>
<feature type="region of interest" description="Disordered" evidence="1">
    <location>
        <begin position="302"/>
        <end position="328"/>
    </location>
</feature>
<dbReference type="GeneID" id="30037118"/>
<protein>
    <recommendedName>
        <fullName evidence="2">ZNF598/HEL2 PAH domain-containing protein</fullName>
    </recommendedName>
</protein>
<dbReference type="RefSeq" id="XP_018736456.1">
    <property type="nucleotide sequence ID" value="XM_018882038.1"/>
</dbReference>
<sequence length="434" mass="44122">MISQHSDIVGKSRAARRVDVDFGFSRGPGGSSSSSGSGAGGNNSGFGSQLSTIPPGLSVGGNNTGGSARGSGGAIIGVASGASAASGLGAGVGGGSNGSYPPSRTTTPALDPESFPTLGSSVQSSNSSSSNSRLPASVTAYHANLPPSDNSPEMLKRRLEERARQYLNYDTSKMAKFQELTSKYKDGQLDSKMVVFEYNRLFDIKPAQLELLIQDLAVLYKNLPSKRNALISAFDDWKSKQAFPALALASSASTSPSFSSSSGLSHSLPGSKTNLSSSWVSANRATPGSIKTSLASSSHFPSLSGATPSAAKPPPVSSSSPGNLSPVSATAKSFSTASLIGSAKVIPRASPSPAAAAKLSDSSFPSLPAAKPKRLPPVRAKTTSTPGPSVWTSGLSATPVDDSPPLSSSTPPPTSNKKKGKGKQVLFRLGAFEN</sequence>
<evidence type="ECO:0000256" key="1">
    <source>
        <dbReference type="SAM" id="MobiDB-lite"/>
    </source>
</evidence>
<feature type="region of interest" description="Disordered" evidence="1">
    <location>
        <begin position="355"/>
        <end position="424"/>
    </location>
</feature>
<feature type="compositionally biased region" description="Low complexity" evidence="1">
    <location>
        <begin position="120"/>
        <end position="132"/>
    </location>
</feature>
<dbReference type="KEGG" id="slb:AWJ20_4932"/>
<dbReference type="Proteomes" id="UP000189580">
    <property type="component" value="Chromosome d"/>
</dbReference>
<organism evidence="3 4">
    <name type="scientific">Sugiyamaella lignohabitans</name>
    <dbReference type="NCBI Taxonomy" id="796027"/>
    <lineage>
        <taxon>Eukaryota</taxon>
        <taxon>Fungi</taxon>
        <taxon>Dikarya</taxon>
        <taxon>Ascomycota</taxon>
        <taxon>Saccharomycotina</taxon>
        <taxon>Dipodascomycetes</taxon>
        <taxon>Dipodascales</taxon>
        <taxon>Trichomonascaceae</taxon>
        <taxon>Sugiyamaella</taxon>
    </lineage>
</organism>
<accession>A0A167EEM8</accession>
<dbReference type="InterPro" id="IPR057634">
    <property type="entry name" value="PAH_ZNF598/HEL2"/>
</dbReference>
<feature type="region of interest" description="Disordered" evidence="1">
    <location>
        <begin position="95"/>
        <end position="134"/>
    </location>
</feature>
<gene>
    <name evidence="3" type="ORF">AWJ20_4932</name>
</gene>
<dbReference type="AlphaFoldDB" id="A0A167EEM8"/>
<evidence type="ECO:0000313" key="3">
    <source>
        <dbReference type="EMBL" id="ANB13979.1"/>
    </source>
</evidence>
<proteinExistence type="predicted"/>
<dbReference type="OrthoDB" id="3838338at2759"/>
<reference evidence="3 4" key="1">
    <citation type="submission" date="2016-02" db="EMBL/GenBank/DDBJ databases">
        <title>Complete genome sequence and transcriptome regulation of the pentose utilising yeast Sugiyamaella lignohabitans.</title>
        <authorList>
            <person name="Bellasio M."/>
            <person name="Peymann A."/>
            <person name="Valli M."/>
            <person name="Sipitzky M."/>
            <person name="Graf A."/>
            <person name="Sauer M."/>
            <person name="Marx H."/>
            <person name="Mattanovich D."/>
        </authorList>
    </citation>
    <scope>NUCLEOTIDE SEQUENCE [LARGE SCALE GENOMIC DNA]</scope>
    <source>
        <strain evidence="3 4">CBS 10342</strain>
    </source>
</reference>
<feature type="compositionally biased region" description="Low complexity" evidence="1">
    <location>
        <begin position="317"/>
        <end position="328"/>
    </location>
</feature>
<evidence type="ECO:0000313" key="4">
    <source>
        <dbReference type="Proteomes" id="UP000189580"/>
    </source>
</evidence>